<dbReference type="EMBL" id="VSSQ01028359">
    <property type="protein sequence ID" value="MPM78057.1"/>
    <property type="molecule type" value="Genomic_DNA"/>
</dbReference>
<organism evidence="1">
    <name type="scientific">bioreactor metagenome</name>
    <dbReference type="NCBI Taxonomy" id="1076179"/>
    <lineage>
        <taxon>unclassified sequences</taxon>
        <taxon>metagenomes</taxon>
        <taxon>ecological metagenomes</taxon>
    </lineage>
</organism>
<dbReference type="AlphaFoldDB" id="A0A645CMC7"/>
<gene>
    <name evidence="1" type="ORF">SDC9_125067</name>
</gene>
<sequence>MCHGRCEYKGVAHTVSDCQGFYQFDLCYCDGNENYKILVSKTSTGGEELVLLTGDGNCNVCSTNSYNPCQPVNQNYKPMTPINCNPPQNNNCYPPQSNNCNPPQNNNCYPPQNNNCNENYKYKQDVYTQNCKKGISF</sequence>
<accession>A0A645CMC7</accession>
<reference evidence="1" key="1">
    <citation type="submission" date="2019-08" db="EMBL/GenBank/DDBJ databases">
        <authorList>
            <person name="Kucharzyk K."/>
            <person name="Murdoch R.W."/>
            <person name="Higgins S."/>
            <person name="Loffler F."/>
        </authorList>
    </citation>
    <scope>NUCLEOTIDE SEQUENCE</scope>
</reference>
<proteinExistence type="predicted"/>
<name>A0A645CMC7_9ZZZZ</name>
<evidence type="ECO:0000313" key="1">
    <source>
        <dbReference type="EMBL" id="MPM78057.1"/>
    </source>
</evidence>
<protein>
    <submittedName>
        <fullName evidence="1">Uncharacterized protein</fullName>
    </submittedName>
</protein>
<comment type="caution">
    <text evidence="1">The sequence shown here is derived from an EMBL/GenBank/DDBJ whole genome shotgun (WGS) entry which is preliminary data.</text>
</comment>